<evidence type="ECO:0000313" key="4">
    <source>
        <dbReference type="Proteomes" id="UP000321776"/>
    </source>
</evidence>
<dbReference type="EMBL" id="VOQS01000003">
    <property type="protein sequence ID" value="TXC82857.1"/>
    <property type="molecule type" value="Genomic_DNA"/>
</dbReference>
<accession>A0A5C6VC89</accession>
<evidence type="ECO:0000313" key="3">
    <source>
        <dbReference type="EMBL" id="TXC82857.1"/>
    </source>
</evidence>
<name>A0A5C6VC89_9BURK</name>
<reference evidence="2 5" key="3">
    <citation type="submission" date="2024-01" db="EMBL/GenBank/DDBJ databases">
        <title>The diversity of rhizobia nodulating Mimosa spp. in eleven states of Brazil covering several biomes is determined by host plant, location, and edaphic factors.</title>
        <authorList>
            <person name="Rouws L."/>
            <person name="Barauna A."/>
            <person name="Beukes C."/>
            <person name="De Faria S.M."/>
            <person name="Gross E."/>
            <person name="Dos Reis Junior F.B."/>
            <person name="Simon M."/>
            <person name="Maluk M."/>
            <person name="Odee D.W."/>
            <person name="Kenicer G."/>
            <person name="Young J.P.W."/>
            <person name="Reis V.M."/>
            <person name="Zilli J."/>
            <person name="James E.K."/>
        </authorList>
    </citation>
    <scope>NUCLEOTIDE SEQUENCE [LARGE SCALE GENOMIC DNA]</scope>
    <source>
        <strain evidence="2 5">JPY530</strain>
    </source>
</reference>
<dbReference type="AlphaFoldDB" id="A0A5C6VC89"/>
<comment type="caution">
    <text evidence="3">The sequence shown here is derived from an EMBL/GenBank/DDBJ whole genome shotgun (WGS) entry which is preliminary data.</text>
</comment>
<dbReference type="Proteomes" id="UP000321776">
    <property type="component" value="Unassembled WGS sequence"/>
</dbReference>
<reference evidence="3" key="2">
    <citation type="submission" date="2019-08" db="EMBL/GenBank/DDBJ databases">
        <authorList>
            <person name="Im W.-T."/>
        </authorList>
    </citation>
    <scope>NUCLEOTIDE SEQUENCE</scope>
    <source>
        <strain evidence="3">NF 2-5-3</strain>
    </source>
</reference>
<dbReference type="EMBL" id="JAZHGA010000014">
    <property type="protein sequence ID" value="MEM5342005.1"/>
    <property type="molecule type" value="Genomic_DNA"/>
</dbReference>
<evidence type="ECO:0000313" key="5">
    <source>
        <dbReference type="Proteomes" id="UP001481677"/>
    </source>
</evidence>
<gene>
    <name evidence="3" type="ORF">FRZ40_20750</name>
    <name evidence="2" type="ORF">V4C56_20560</name>
</gene>
<keyword evidence="1" id="KW-0732">Signal</keyword>
<protein>
    <submittedName>
        <fullName evidence="2">DUF3443 family protein</fullName>
    </submittedName>
</protein>
<evidence type="ECO:0000313" key="2">
    <source>
        <dbReference type="EMBL" id="MEM5342005.1"/>
    </source>
</evidence>
<sequence>MSVHFIRRMAGFAGALIALALTACSTPITTPVPPETQASLINEGRDGLLVPLRAERSDVRGRTSIGLPVQLDGKAVYLMLDTGTRGARVLSSVLPRSNYPAAGARSTLAFATDAQVSGAAVTVPLSIGGTKPMNIDVQAVDQVSCLKIDKHCVAQDGYTGEFGWAFSGILGVGADGAHDDPGHACCTQPLRALPANIGQRYLVRARLDRPFLVLSPSNTLTKDFTLVPLAMDKDGSARWPTGCVQVGNKMRFCAPVVFSTGGTDMIRIETDKAPDWTGDVDERMKLAQGNYDVVLGVGDWAHRFNDAQTTIVKAAPGANRIVVGLMSLQNIDLLFDFAQGQLGLRASRDIERMGG</sequence>
<dbReference type="RefSeq" id="WP_147235434.1">
    <property type="nucleotide sequence ID" value="NZ_JAZHFZ010000014.1"/>
</dbReference>
<dbReference type="Proteomes" id="UP001481677">
    <property type="component" value="Unassembled WGS sequence"/>
</dbReference>
<dbReference type="PROSITE" id="PS51257">
    <property type="entry name" value="PROKAR_LIPOPROTEIN"/>
    <property type="match status" value="1"/>
</dbReference>
<evidence type="ECO:0000256" key="1">
    <source>
        <dbReference type="SAM" id="SignalP"/>
    </source>
</evidence>
<feature type="signal peptide" evidence="1">
    <location>
        <begin position="1"/>
        <end position="25"/>
    </location>
</feature>
<reference evidence="3 4" key="1">
    <citation type="journal article" date="2018" name="Int. J. Syst. Evol. Microbiol.">
        <title>Paraburkholderia azotifigens sp. nov., a nitrogen-fixing bacterium isolated from paddy soil.</title>
        <authorList>
            <person name="Choi G.M."/>
            <person name="Im W.T."/>
        </authorList>
    </citation>
    <scope>NUCLEOTIDE SEQUENCE [LARGE SCALE GENOMIC DNA]</scope>
    <source>
        <strain evidence="3 4">NF 2-5-3</strain>
    </source>
</reference>
<organism evidence="3 4">
    <name type="scientific">Paraburkholderia azotifigens</name>
    <dbReference type="NCBI Taxonomy" id="2057004"/>
    <lineage>
        <taxon>Bacteria</taxon>
        <taxon>Pseudomonadati</taxon>
        <taxon>Pseudomonadota</taxon>
        <taxon>Betaproteobacteria</taxon>
        <taxon>Burkholderiales</taxon>
        <taxon>Burkholderiaceae</taxon>
        <taxon>Paraburkholderia</taxon>
    </lineage>
</organism>
<keyword evidence="5" id="KW-1185">Reference proteome</keyword>
<dbReference type="InterPro" id="IPR021847">
    <property type="entry name" value="DUF3443"/>
</dbReference>
<feature type="chain" id="PRO_5023146099" evidence="1">
    <location>
        <begin position="26"/>
        <end position="355"/>
    </location>
</feature>
<dbReference type="Pfam" id="PF11925">
    <property type="entry name" value="DUF3443"/>
    <property type="match status" value="1"/>
</dbReference>
<proteinExistence type="predicted"/>